<organism evidence="11 12">
    <name type="scientific">Tenuifilum thalassicum</name>
    <dbReference type="NCBI Taxonomy" id="2590900"/>
    <lineage>
        <taxon>Bacteria</taxon>
        <taxon>Pseudomonadati</taxon>
        <taxon>Bacteroidota</taxon>
        <taxon>Bacteroidia</taxon>
        <taxon>Bacteroidales</taxon>
        <taxon>Tenuifilaceae</taxon>
        <taxon>Tenuifilum</taxon>
    </lineage>
</organism>
<dbReference type="SMART" id="SM00316">
    <property type="entry name" value="S1"/>
    <property type="match status" value="1"/>
</dbReference>
<dbReference type="Pfam" id="PF00773">
    <property type="entry name" value="RNB"/>
    <property type="match status" value="1"/>
</dbReference>
<dbReference type="PROSITE" id="PS01175">
    <property type="entry name" value="RIBONUCLEASE_II"/>
    <property type="match status" value="1"/>
</dbReference>
<dbReference type="HAMAP" id="MF_01895">
    <property type="entry name" value="RNase_R"/>
    <property type="match status" value="1"/>
</dbReference>
<keyword evidence="12" id="KW-1185">Reference proteome</keyword>
<dbReference type="RefSeq" id="WP_173072399.1">
    <property type="nucleotide sequence ID" value="NZ_CP041345.1"/>
</dbReference>
<dbReference type="GO" id="GO:0006402">
    <property type="term" value="P:mRNA catabolic process"/>
    <property type="evidence" value="ECO:0007669"/>
    <property type="project" value="TreeGrafter"/>
</dbReference>
<proteinExistence type="inferred from homology"/>
<keyword evidence="5 8" id="KW-0378">Hydrolase</keyword>
<dbReference type="Gene3D" id="2.40.50.140">
    <property type="entry name" value="Nucleic acid-binding proteins"/>
    <property type="match status" value="2"/>
</dbReference>
<dbReference type="PANTHER" id="PTHR23355">
    <property type="entry name" value="RIBONUCLEASE"/>
    <property type="match status" value="1"/>
</dbReference>
<dbReference type="Pfam" id="PF08206">
    <property type="entry name" value="OB_RNB"/>
    <property type="match status" value="1"/>
</dbReference>
<dbReference type="InterPro" id="IPR003029">
    <property type="entry name" value="S1_domain"/>
</dbReference>
<dbReference type="InterPro" id="IPR012340">
    <property type="entry name" value="NA-bd_OB-fold"/>
</dbReference>
<dbReference type="SUPFAM" id="SSF50249">
    <property type="entry name" value="Nucleic acid-binding proteins"/>
    <property type="match status" value="4"/>
</dbReference>
<dbReference type="InterPro" id="IPR013223">
    <property type="entry name" value="RNase_B_OB_dom"/>
</dbReference>
<name>A0A7D4BY71_9BACT</name>
<dbReference type="Pfam" id="PF17876">
    <property type="entry name" value="CSD2"/>
    <property type="match status" value="1"/>
</dbReference>
<reference evidence="11 12" key="1">
    <citation type="submission" date="2019-07" db="EMBL/GenBank/DDBJ databases">
        <title>Thalassofilum flectens gen. nov., sp. nov., a novel moderate thermophilic anaerobe from a shallow sea hot spring in Kunashir Island (Russia), representing a new family in the order Bacteroidales, and proposal of Thalassofilacea fam. nov.</title>
        <authorList>
            <person name="Kochetkova T.V."/>
            <person name="Podosokorskaya O.A."/>
            <person name="Novikov A."/>
            <person name="Elcheninov A.G."/>
            <person name="Toshchakov S.V."/>
            <person name="Kublanov I.V."/>
        </authorList>
    </citation>
    <scope>NUCLEOTIDE SEQUENCE [LARGE SCALE GENOMIC DNA]</scope>
    <source>
        <strain evidence="11 12">38-H</strain>
    </source>
</reference>
<accession>A0A7D4BY71</accession>
<dbReference type="GO" id="GO:0003723">
    <property type="term" value="F:RNA binding"/>
    <property type="evidence" value="ECO:0007669"/>
    <property type="project" value="UniProtKB-UniRule"/>
</dbReference>
<dbReference type="InterPro" id="IPR004476">
    <property type="entry name" value="RNase_II/RNase_R"/>
</dbReference>
<keyword evidence="6 8" id="KW-0269">Exonuclease</keyword>
<evidence type="ECO:0000256" key="9">
    <source>
        <dbReference type="SAM" id="MobiDB-lite"/>
    </source>
</evidence>
<feature type="region of interest" description="Disordered" evidence="9">
    <location>
        <begin position="714"/>
        <end position="759"/>
    </location>
</feature>
<dbReference type="EMBL" id="CP041345">
    <property type="protein sequence ID" value="QKG78884.1"/>
    <property type="molecule type" value="Genomic_DNA"/>
</dbReference>
<dbReference type="GO" id="GO:0008859">
    <property type="term" value="F:exoribonuclease II activity"/>
    <property type="evidence" value="ECO:0007669"/>
    <property type="project" value="UniProtKB-UniRule"/>
</dbReference>
<dbReference type="CDD" id="cd04471">
    <property type="entry name" value="S1_RNase_R"/>
    <property type="match status" value="1"/>
</dbReference>
<dbReference type="InterPro" id="IPR011805">
    <property type="entry name" value="RNase_R"/>
</dbReference>
<dbReference type="PANTHER" id="PTHR23355:SF9">
    <property type="entry name" value="DIS3-LIKE EXONUCLEASE 2"/>
    <property type="match status" value="1"/>
</dbReference>
<evidence type="ECO:0000256" key="3">
    <source>
        <dbReference type="ARBA" id="ARBA00022490"/>
    </source>
</evidence>
<keyword evidence="4 8" id="KW-0540">Nuclease</keyword>
<sequence>MAKGKSKTASDTPKRIPKKKLKQLVTDLLLANPSKIFNYKQVSNKLGVGDDITRRMVNELLYELAQEGFAEELQRGKFRAVMQNALVVGTLEMNPDGSADVITEDNREIFIPDFRLNHALHGDRVQISIYRQRRRGLLEGEVVRIIERAKRNFVGAIHFVGKNAFVIPDNKLMPYDIFIPKVELKDVRNGQKVIVQITEWPAREKNPSGKIVEVLGNPGVHEVEMHAILAEFELPYRFPEELDKLAEKISAKITDADYRERRDFRDVPTFTIDPFDAKDFDDALSVQMLPNGNIEVGVHIADVTHYVKPNSPIDNEAIERGTSVYLVDRCVPMLPERLSNFICSLRPNEEKLCFSAVFEMNENAEVINQWFGRTVILSKRRFTYEEAQQVIETGEGDMKEQILLLHTLAQKLRAERFKKGAIAFERIEVKFDLDPKGKPLGVYFKENKESNQLIEEFMLLANRKVAEFIGMQKKGRRELPFVYRIHDKPNEEKLNAFRSFITRFGYSISGTTDRQVSKSLNQLMEKVKGRPEQNLVETLALRSMAKARYSTDNIGHYGLGFKFYTHFTSPIRRYPDMMVHRLLDHYLKNGKPKDKEQIETLCKHSTNMEIKATEAERASIKYKQVEFMQDKVGETFKGVISGVTSFGLFVELTETQCEGLVSIRDLDDDFYRFDEDEFALVGERSGRKFTLGDEVEVEVWRTNLAKKQLDFKLVGMPGKSSKPSTPRRSPKKSSSKKAKVASSRKGQQKPKKKEKRRKR</sequence>
<feature type="domain" description="S1 motif" evidence="10">
    <location>
        <begin position="633"/>
        <end position="714"/>
    </location>
</feature>
<protein>
    <recommendedName>
        <fullName evidence="8">Ribonuclease R</fullName>
        <shortName evidence="8">RNase R</shortName>
        <ecNumber evidence="8">3.1.13.1</ecNumber>
    </recommendedName>
</protein>
<evidence type="ECO:0000256" key="7">
    <source>
        <dbReference type="ARBA" id="ARBA00022884"/>
    </source>
</evidence>
<evidence type="ECO:0000256" key="6">
    <source>
        <dbReference type="ARBA" id="ARBA00022839"/>
    </source>
</evidence>
<evidence type="ECO:0000256" key="5">
    <source>
        <dbReference type="ARBA" id="ARBA00022801"/>
    </source>
</evidence>
<comment type="function">
    <text evidence="8">3'-5' exoribonuclease that releases 5'-nucleoside monophosphates and is involved in maturation of structured RNAs.</text>
</comment>
<dbReference type="NCBIfam" id="TIGR00358">
    <property type="entry name" value="3_prime_RNase"/>
    <property type="match status" value="1"/>
</dbReference>
<dbReference type="Gene3D" id="2.40.50.700">
    <property type="match status" value="1"/>
</dbReference>
<evidence type="ECO:0000256" key="8">
    <source>
        <dbReference type="HAMAP-Rule" id="MF_01895"/>
    </source>
</evidence>
<keyword evidence="3 8" id="KW-0963">Cytoplasm</keyword>
<comment type="catalytic activity">
    <reaction evidence="1 8">
        <text>Exonucleolytic cleavage in the 3'- to 5'-direction to yield nucleoside 5'-phosphates.</text>
        <dbReference type="EC" id="3.1.13.1"/>
    </reaction>
</comment>
<dbReference type="EC" id="3.1.13.1" evidence="8"/>
<evidence type="ECO:0000313" key="11">
    <source>
        <dbReference type="EMBL" id="QKG78884.1"/>
    </source>
</evidence>
<evidence type="ECO:0000256" key="1">
    <source>
        <dbReference type="ARBA" id="ARBA00001849"/>
    </source>
</evidence>
<dbReference type="InterPro" id="IPR040476">
    <property type="entry name" value="CSD2"/>
</dbReference>
<dbReference type="Pfam" id="PF00575">
    <property type="entry name" value="S1"/>
    <property type="match status" value="1"/>
</dbReference>
<dbReference type="AlphaFoldDB" id="A0A7D4BY71"/>
<dbReference type="PROSITE" id="PS50126">
    <property type="entry name" value="S1"/>
    <property type="match status" value="1"/>
</dbReference>
<comment type="similarity">
    <text evidence="8">Belongs to the RNR ribonuclease family. RNase R subfamily.</text>
</comment>
<dbReference type="NCBIfam" id="TIGR02063">
    <property type="entry name" value="RNase_R"/>
    <property type="match status" value="1"/>
</dbReference>
<keyword evidence="7 8" id="KW-0694">RNA-binding</keyword>
<comment type="subcellular location">
    <subcellularLocation>
        <location evidence="2 8">Cytoplasm</location>
    </subcellularLocation>
</comment>
<dbReference type="SMART" id="SM00955">
    <property type="entry name" value="RNB"/>
    <property type="match status" value="1"/>
</dbReference>
<dbReference type="InterPro" id="IPR022966">
    <property type="entry name" value="RNase_II/R_CS"/>
</dbReference>
<evidence type="ECO:0000256" key="4">
    <source>
        <dbReference type="ARBA" id="ARBA00022722"/>
    </source>
</evidence>
<feature type="compositionally biased region" description="Basic residues" evidence="9">
    <location>
        <begin position="728"/>
        <end position="739"/>
    </location>
</feature>
<evidence type="ECO:0000313" key="12">
    <source>
        <dbReference type="Proteomes" id="UP000500961"/>
    </source>
</evidence>
<dbReference type="Proteomes" id="UP000500961">
    <property type="component" value="Chromosome"/>
</dbReference>
<dbReference type="InterPro" id="IPR001900">
    <property type="entry name" value="RNase_II/R"/>
</dbReference>
<dbReference type="GO" id="GO:0005829">
    <property type="term" value="C:cytosol"/>
    <property type="evidence" value="ECO:0007669"/>
    <property type="project" value="TreeGrafter"/>
</dbReference>
<dbReference type="InterPro" id="IPR050180">
    <property type="entry name" value="RNR_Ribonuclease"/>
</dbReference>
<feature type="compositionally biased region" description="Basic residues" evidence="9">
    <location>
        <begin position="746"/>
        <end position="759"/>
    </location>
</feature>
<gene>
    <name evidence="8 11" type="primary">rnr</name>
    <name evidence="11" type="ORF">FHG85_00905</name>
</gene>
<evidence type="ECO:0000259" key="10">
    <source>
        <dbReference type="PROSITE" id="PS50126"/>
    </source>
</evidence>
<evidence type="ECO:0000256" key="2">
    <source>
        <dbReference type="ARBA" id="ARBA00004496"/>
    </source>
</evidence>
<dbReference type="KEGG" id="ttz:FHG85_00905"/>